<proteinExistence type="predicted"/>
<organism evidence="1 2">
    <name type="scientific">Apostasia shenzhenica</name>
    <dbReference type="NCBI Taxonomy" id="1088818"/>
    <lineage>
        <taxon>Eukaryota</taxon>
        <taxon>Viridiplantae</taxon>
        <taxon>Streptophyta</taxon>
        <taxon>Embryophyta</taxon>
        <taxon>Tracheophyta</taxon>
        <taxon>Spermatophyta</taxon>
        <taxon>Magnoliopsida</taxon>
        <taxon>Liliopsida</taxon>
        <taxon>Asparagales</taxon>
        <taxon>Orchidaceae</taxon>
        <taxon>Apostasioideae</taxon>
        <taxon>Apostasia</taxon>
    </lineage>
</organism>
<evidence type="ECO:0000313" key="2">
    <source>
        <dbReference type="Proteomes" id="UP000236161"/>
    </source>
</evidence>
<evidence type="ECO:0000313" key="1">
    <source>
        <dbReference type="EMBL" id="PKA63142.1"/>
    </source>
</evidence>
<keyword evidence="2" id="KW-1185">Reference proteome</keyword>
<dbReference type="AlphaFoldDB" id="A0A2I0B5T1"/>
<accession>A0A2I0B5T1</accession>
<reference evidence="1 2" key="1">
    <citation type="journal article" date="2017" name="Nature">
        <title>The Apostasia genome and the evolution of orchids.</title>
        <authorList>
            <person name="Zhang G.Q."/>
            <person name="Liu K.W."/>
            <person name="Li Z."/>
            <person name="Lohaus R."/>
            <person name="Hsiao Y.Y."/>
            <person name="Niu S.C."/>
            <person name="Wang J.Y."/>
            <person name="Lin Y.C."/>
            <person name="Xu Q."/>
            <person name="Chen L.J."/>
            <person name="Yoshida K."/>
            <person name="Fujiwara S."/>
            <person name="Wang Z.W."/>
            <person name="Zhang Y.Q."/>
            <person name="Mitsuda N."/>
            <person name="Wang M."/>
            <person name="Liu G.H."/>
            <person name="Pecoraro L."/>
            <person name="Huang H.X."/>
            <person name="Xiao X.J."/>
            <person name="Lin M."/>
            <person name="Wu X.Y."/>
            <person name="Wu W.L."/>
            <person name="Chen Y.Y."/>
            <person name="Chang S.B."/>
            <person name="Sakamoto S."/>
            <person name="Ohme-Takagi M."/>
            <person name="Yagi M."/>
            <person name="Zeng S.J."/>
            <person name="Shen C.Y."/>
            <person name="Yeh C.M."/>
            <person name="Luo Y.B."/>
            <person name="Tsai W.C."/>
            <person name="Van de Peer Y."/>
            <person name="Liu Z.J."/>
        </authorList>
    </citation>
    <scope>NUCLEOTIDE SEQUENCE [LARGE SCALE GENOMIC DNA]</scope>
    <source>
        <strain evidence="2">cv. Shenzhen</strain>
        <tissue evidence="1">Stem</tissue>
    </source>
</reference>
<dbReference type="EMBL" id="KZ451911">
    <property type="protein sequence ID" value="PKA63142.1"/>
    <property type="molecule type" value="Genomic_DNA"/>
</dbReference>
<name>A0A2I0B5T1_9ASPA</name>
<sequence>MDIFSSVVSPSVGFLAGSSLLQIGNSFFRGGAATAGDRHHQLDKPLIPPPLTYTSSIATAHSKPTSFFYPSALPPPPRCSTSQAIVNGNSIRKPVFPLHPNVLIFMYFQGLMFSAAWEYSQLHTPSRKGVG</sequence>
<dbReference type="Proteomes" id="UP000236161">
    <property type="component" value="Unassembled WGS sequence"/>
</dbReference>
<protein>
    <submittedName>
        <fullName evidence="1">Uncharacterized protein</fullName>
    </submittedName>
</protein>
<gene>
    <name evidence="1" type="ORF">AXF42_Ash007938</name>
</gene>